<organism evidence="2">
    <name type="scientific">Triticum aestivum</name>
    <name type="common">Wheat</name>
    <dbReference type="NCBI Taxonomy" id="4565"/>
    <lineage>
        <taxon>Eukaryota</taxon>
        <taxon>Viridiplantae</taxon>
        <taxon>Streptophyta</taxon>
        <taxon>Embryophyta</taxon>
        <taxon>Tracheophyta</taxon>
        <taxon>Spermatophyta</taxon>
        <taxon>Magnoliopsida</taxon>
        <taxon>Liliopsida</taxon>
        <taxon>Poales</taxon>
        <taxon>Poaceae</taxon>
        <taxon>BOP clade</taxon>
        <taxon>Pooideae</taxon>
        <taxon>Triticodae</taxon>
        <taxon>Triticeae</taxon>
        <taxon>Triticinae</taxon>
        <taxon>Triticum</taxon>
    </lineage>
</organism>
<dbReference type="InterPro" id="IPR013187">
    <property type="entry name" value="F-box-assoc_dom_typ3"/>
</dbReference>
<reference evidence="2" key="2">
    <citation type="submission" date="2018-10" db="UniProtKB">
        <authorList>
            <consortium name="EnsemblPlants"/>
        </authorList>
    </citation>
    <scope>IDENTIFICATION</scope>
</reference>
<sequence length="349" mass="39464">MGDTHRLNLPALFDDPHLVVFRDEGAGSLKLWPVLRYTTPCREFTCLQVHASRDGLLVFSNTISHASDRIFYVCNPTTRQFAPLPQLFEPGRQGFTTSISGLYLHQPSHEYRVLYFCRVLPANWIDSVAADFYVMTVGSDEPRRFIGQPPPSSPPSIGQALLKGLPCSNLSAPTFHHGSLHWDLGRYHRKYTDKHDIMVFDTTVETFRWMRRPAEAPLGLWTLLSEMKGALALFSGSDGVIMDVFVMQDYKEEVWVLRHRINLSAAVTALPQFDLTMGVVNEREFLIELPGRLLHCDIDGKVLGVVDEDGHRIHITTYSLKESIVPLALFQEQKGHGASDEPRPFFLGM</sequence>
<dbReference type="Gramene" id="TraesCAD_scaffold_172681_01G000100.1">
    <property type="protein sequence ID" value="TraesCAD_scaffold_172681_01G000100.1"/>
    <property type="gene ID" value="TraesCAD_scaffold_172681_01G000100"/>
</dbReference>
<dbReference type="Gramene" id="TraesLAC2A03G00597060.1">
    <property type="protein sequence ID" value="TraesLAC2A03G00597060.1.CDS1"/>
    <property type="gene ID" value="TraesLAC2A03G00597060"/>
</dbReference>
<dbReference type="Gramene" id="TraesWEE_scaffold_003525_01G000800.1">
    <property type="protein sequence ID" value="TraesWEE_scaffold_003525_01G000800.1"/>
    <property type="gene ID" value="TraesWEE_scaffold_003525_01G000800"/>
</dbReference>
<dbReference type="PANTHER" id="PTHR47993:SF167">
    <property type="entry name" value="F-BOX DOMAIN-CONTAINING PROTEIN"/>
    <property type="match status" value="1"/>
</dbReference>
<evidence type="ECO:0000313" key="3">
    <source>
        <dbReference type="Proteomes" id="UP000019116"/>
    </source>
</evidence>
<accession>A0A3B6ARG4</accession>
<dbReference type="Gramene" id="TraesNOR2A03G00600670.1">
    <property type="protein sequence ID" value="TraesNOR2A03G00600670.1.CDS1"/>
    <property type="gene ID" value="TraesNOR2A03G00600670"/>
</dbReference>
<dbReference type="Gramene" id="TraesCS2A03G0095700.1">
    <property type="protein sequence ID" value="TraesCS2A03G0095700.1.CDS1"/>
    <property type="gene ID" value="TraesCS2A03G0095700"/>
</dbReference>
<feature type="domain" description="F-box associated beta-propeller type 3" evidence="1">
    <location>
        <begin position="40"/>
        <end position="266"/>
    </location>
</feature>
<dbReference type="AlphaFoldDB" id="A0A3B6ARG4"/>
<reference evidence="2" key="1">
    <citation type="submission" date="2018-08" db="EMBL/GenBank/DDBJ databases">
        <authorList>
            <person name="Rossello M."/>
        </authorList>
    </citation>
    <scope>NUCLEOTIDE SEQUENCE [LARGE SCALE GENOMIC DNA]</scope>
    <source>
        <strain evidence="2">cv. Chinese Spring</strain>
    </source>
</reference>
<dbReference type="PANTHER" id="PTHR47993">
    <property type="entry name" value="OS09G0372900 PROTEIN-RELATED"/>
    <property type="match status" value="1"/>
</dbReference>
<dbReference type="OMA" id="IHITTYS"/>
<dbReference type="Gramene" id="TraesCS2A02G040400.1">
    <property type="protein sequence ID" value="TraesCS2A02G040400.1.cds1"/>
    <property type="gene ID" value="TraesCS2A02G040400"/>
</dbReference>
<proteinExistence type="predicted"/>
<dbReference type="Gramene" id="TraesNOR2A03G00600640.1">
    <property type="protein sequence ID" value="TraesNOR2A03G00600640.1.CDS1"/>
    <property type="gene ID" value="TraesNOR2A03G00600640"/>
</dbReference>
<dbReference type="Proteomes" id="UP000019116">
    <property type="component" value="Chromosome 2A"/>
</dbReference>
<name>A0A3B6ARG4_WHEAT</name>
<keyword evidence="3" id="KW-1185">Reference proteome</keyword>
<dbReference type="Pfam" id="PF08268">
    <property type="entry name" value="FBA_3"/>
    <property type="match status" value="1"/>
</dbReference>
<dbReference type="InterPro" id="IPR050233">
    <property type="entry name" value="A_thaliana_F-box"/>
</dbReference>
<dbReference type="Gramene" id="TraesARI2A03G00599650.1">
    <property type="protein sequence ID" value="TraesARI2A03G00599650.1.CDS1"/>
    <property type="gene ID" value="TraesARI2A03G00599650"/>
</dbReference>
<evidence type="ECO:0000313" key="2">
    <source>
        <dbReference type="EnsemblPlants" id="TraesCS2A02G040400.1.cds1"/>
    </source>
</evidence>
<evidence type="ECO:0000259" key="1">
    <source>
        <dbReference type="Pfam" id="PF08268"/>
    </source>
</evidence>
<dbReference type="OrthoDB" id="692435at2759"/>
<protein>
    <recommendedName>
        <fullName evidence="1">F-box associated beta-propeller type 3 domain-containing protein</fullName>
    </recommendedName>
</protein>
<dbReference type="EnsemblPlants" id="TraesCS2A02G040400.1">
    <property type="protein sequence ID" value="TraesCS2A02G040400.1.cds1"/>
    <property type="gene ID" value="TraesCS2A02G040400"/>
</dbReference>